<dbReference type="EMBL" id="JBEXAC010000001">
    <property type="protein sequence ID" value="MET6996969.1"/>
    <property type="molecule type" value="Genomic_DNA"/>
</dbReference>
<dbReference type="NCBIfam" id="TIGR01068">
    <property type="entry name" value="thioredoxin"/>
    <property type="match status" value="1"/>
</dbReference>
<dbReference type="Gene3D" id="3.40.30.10">
    <property type="entry name" value="Glutaredoxin"/>
    <property type="match status" value="1"/>
</dbReference>
<feature type="domain" description="Thioredoxin" evidence="7">
    <location>
        <begin position="1"/>
        <end position="98"/>
    </location>
</feature>
<evidence type="ECO:0000256" key="4">
    <source>
        <dbReference type="ARBA" id="ARBA00023157"/>
    </source>
</evidence>
<sequence>MGAFNDLIQSETPVLVDFYADWCQPCKAMGPIIQEVARAMEGRGRVVKVNIDKNQDAARHFNVTAVPTFIIFKKGQVLWRHAGMIDKPSLLRTMEANS</sequence>
<evidence type="ECO:0000256" key="3">
    <source>
        <dbReference type="ARBA" id="ARBA00022982"/>
    </source>
</evidence>
<keyword evidence="4" id="KW-1015">Disulfide bond</keyword>
<dbReference type="PANTHER" id="PTHR45663">
    <property type="entry name" value="GEO12009P1"/>
    <property type="match status" value="1"/>
</dbReference>
<dbReference type="RefSeq" id="WP_354659610.1">
    <property type="nucleotide sequence ID" value="NZ_JBEXAC010000001.1"/>
</dbReference>
<keyword evidence="3" id="KW-0249">Electron transport</keyword>
<keyword evidence="2" id="KW-0813">Transport</keyword>
<comment type="similarity">
    <text evidence="1">Belongs to the thioredoxin family.</text>
</comment>
<organism evidence="8 9">
    <name type="scientific">Chitinophaga defluvii</name>
    <dbReference type="NCBI Taxonomy" id="3163343"/>
    <lineage>
        <taxon>Bacteria</taxon>
        <taxon>Pseudomonadati</taxon>
        <taxon>Bacteroidota</taxon>
        <taxon>Chitinophagia</taxon>
        <taxon>Chitinophagales</taxon>
        <taxon>Chitinophagaceae</taxon>
        <taxon>Chitinophaga</taxon>
    </lineage>
</organism>
<evidence type="ECO:0000256" key="5">
    <source>
        <dbReference type="ARBA" id="ARBA00023284"/>
    </source>
</evidence>
<dbReference type="SUPFAM" id="SSF52833">
    <property type="entry name" value="Thioredoxin-like"/>
    <property type="match status" value="1"/>
</dbReference>
<name>A0ABV2T1S3_9BACT</name>
<dbReference type="PRINTS" id="PR00421">
    <property type="entry name" value="THIOREDOXIN"/>
</dbReference>
<protein>
    <recommendedName>
        <fullName evidence="6">Thioredoxin</fullName>
    </recommendedName>
</protein>
<dbReference type="PANTHER" id="PTHR45663:SF11">
    <property type="entry name" value="GEO12009P1"/>
    <property type="match status" value="1"/>
</dbReference>
<dbReference type="CDD" id="cd02947">
    <property type="entry name" value="TRX_family"/>
    <property type="match status" value="1"/>
</dbReference>
<reference evidence="8 9" key="1">
    <citation type="submission" date="2024-06" db="EMBL/GenBank/DDBJ databases">
        <title>Chitinophaga defluvii sp. nov., isolated from municipal sewage.</title>
        <authorList>
            <person name="Zhang L."/>
        </authorList>
    </citation>
    <scope>NUCLEOTIDE SEQUENCE [LARGE SCALE GENOMIC DNA]</scope>
    <source>
        <strain evidence="8 9">H8</strain>
    </source>
</reference>
<dbReference type="InterPro" id="IPR036249">
    <property type="entry name" value="Thioredoxin-like_sf"/>
</dbReference>
<keyword evidence="5" id="KW-0676">Redox-active center</keyword>
<dbReference type="Pfam" id="PF00085">
    <property type="entry name" value="Thioredoxin"/>
    <property type="match status" value="1"/>
</dbReference>
<evidence type="ECO:0000313" key="9">
    <source>
        <dbReference type="Proteomes" id="UP001549749"/>
    </source>
</evidence>
<dbReference type="InterPro" id="IPR013766">
    <property type="entry name" value="Thioredoxin_domain"/>
</dbReference>
<comment type="caution">
    <text evidence="8">The sequence shown here is derived from an EMBL/GenBank/DDBJ whole genome shotgun (WGS) entry which is preliminary data.</text>
</comment>
<dbReference type="PROSITE" id="PS51352">
    <property type="entry name" value="THIOREDOXIN_2"/>
    <property type="match status" value="1"/>
</dbReference>
<proteinExistence type="inferred from homology"/>
<dbReference type="InterPro" id="IPR005746">
    <property type="entry name" value="Thioredoxin"/>
</dbReference>
<evidence type="ECO:0000259" key="7">
    <source>
        <dbReference type="PROSITE" id="PS51352"/>
    </source>
</evidence>
<accession>A0ABV2T1S3</accession>
<dbReference type="PIRSF" id="PIRSF000077">
    <property type="entry name" value="Thioredoxin"/>
    <property type="match status" value="1"/>
</dbReference>
<evidence type="ECO:0000313" key="8">
    <source>
        <dbReference type="EMBL" id="MET6996969.1"/>
    </source>
</evidence>
<dbReference type="Proteomes" id="UP001549749">
    <property type="component" value="Unassembled WGS sequence"/>
</dbReference>
<evidence type="ECO:0000256" key="1">
    <source>
        <dbReference type="ARBA" id="ARBA00008987"/>
    </source>
</evidence>
<evidence type="ECO:0000256" key="2">
    <source>
        <dbReference type="ARBA" id="ARBA00022448"/>
    </source>
</evidence>
<gene>
    <name evidence="8" type="primary">trxA</name>
    <name evidence="8" type="ORF">ABR189_06300</name>
</gene>
<keyword evidence="9" id="KW-1185">Reference proteome</keyword>
<evidence type="ECO:0000256" key="6">
    <source>
        <dbReference type="NCBIfam" id="TIGR01068"/>
    </source>
</evidence>